<keyword evidence="4 10" id="KW-0964">Secreted</keyword>
<evidence type="ECO:0000256" key="9">
    <source>
        <dbReference type="PIRSR" id="PIRSR601929-2"/>
    </source>
</evidence>
<keyword evidence="14" id="KW-1185">Reference proteome</keyword>
<evidence type="ECO:0000313" key="13">
    <source>
        <dbReference type="EMBL" id="KAG9450824.1"/>
    </source>
</evidence>
<organism evidence="13 14">
    <name type="scientific">Aristolochia fimbriata</name>
    <name type="common">White veined hardy Dutchman's pipe vine</name>
    <dbReference type="NCBI Taxonomy" id="158543"/>
    <lineage>
        <taxon>Eukaryota</taxon>
        <taxon>Viridiplantae</taxon>
        <taxon>Streptophyta</taxon>
        <taxon>Embryophyta</taxon>
        <taxon>Tracheophyta</taxon>
        <taxon>Spermatophyta</taxon>
        <taxon>Magnoliopsida</taxon>
        <taxon>Magnoliidae</taxon>
        <taxon>Piperales</taxon>
        <taxon>Aristolochiaceae</taxon>
        <taxon>Aristolochia</taxon>
    </lineage>
</organism>
<dbReference type="SMART" id="SM00835">
    <property type="entry name" value="Cupin_1"/>
    <property type="match status" value="1"/>
</dbReference>
<dbReference type="PRINTS" id="PR00325">
    <property type="entry name" value="GERMIN"/>
</dbReference>
<dbReference type="Pfam" id="PF00190">
    <property type="entry name" value="Cupin_1"/>
    <property type="match status" value="1"/>
</dbReference>
<keyword evidence="6" id="KW-1015">Disulfide bond</keyword>
<feature type="region of interest" description="Disordered" evidence="11">
    <location>
        <begin position="14"/>
        <end position="79"/>
    </location>
</feature>
<dbReference type="Gene3D" id="2.60.120.10">
    <property type="entry name" value="Jelly Rolls"/>
    <property type="match status" value="1"/>
</dbReference>
<comment type="subcellular location">
    <subcellularLocation>
        <location evidence="1 10">Secreted</location>
        <location evidence="1 10">Extracellular space</location>
        <location evidence="1 10">Apoplast</location>
    </subcellularLocation>
</comment>
<feature type="binding site" evidence="8">
    <location>
        <position position="166"/>
    </location>
    <ligand>
        <name>oxalate</name>
        <dbReference type="ChEBI" id="CHEBI:30623"/>
    </ligand>
</feature>
<feature type="binding site" evidence="9">
    <location>
        <position position="179"/>
    </location>
    <ligand>
        <name>Mn(2+)</name>
        <dbReference type="ChEBI" id="CHEBI:29035"/>
    </ligand>
</feature>
<feature type="binding site" evidence="9">
    <location>
        <position position="226"/>
    </location>
    <ligand>
        <name>Mn(2+)</name>
        <dbReference type="ChEBI" id="CHEBI:29035"/>
    </ligand>
</feature>
<feature type="compositionally biased region" description="Basic and acidic residues" evidence="11">
    <location>
        <begin position="31"/>
        <end position="42"/>
    </location>
</feature>
<evidence type="ECO:0000256" key="2">
    <source>
        <dbReference type="ARBA" id="ARBA00007456"/>
    </source>
</evidence>
<dbReference type="PROSITE" id="PS00725">
    <property type="entry name" value="GERMIN"/>
    <property type="match status" value="1"/>
</dbReference>
<dbReference type="AlphaFoldDB" id="A0AAV7EQF6"/>
<dbReference type="InterPro" id="IPR019780">
    <property type="entry name" value="Germin_Mn-BS"/>
</dbReference>
<evidence type="ECO:0000256" key="10">
    <source>
        <dbReference type="RuleBase" id="RU366015"/>
    </source>
</evidence>
<feature type="domain" description="Cupin type-1" evidence="12">
    <location>
        <begin position="138"/>
        <end position="261"/>
    </location>
</feature>
<dbReference type="PANTHER" id="PTHR31238">
    <property type="entry name" value="GERMIN-LIKE PROTEIN SUBFAMILY 3 MEMBER 3"/>
    <property type="match status" value="1"/>
</dbReference>
<dbReference type="GO" id="GO:0030145">
    <property type="term" value="F:manganese ion binding"/>
    <property type="evidence" value="ECO:0007669"/>
    <property type="project" value="UniProtKB-UniRule"/>
</dbReference>
<evidence type="ECO:0000256" key="8">
    <source>
        <dbReference type="PIRSR" id="PIRSR601929-1"/>
    </source>
</evidence>
<dbReference type="CDD" id="cd02241">
    <property type="entry name" value="cupin_OxOx"/>
    <property type="match status" value="1"/>
</dbReference>
<evidence type="ECO:0000256" key="4">
    <source>
        <dbReference type="ARBA" id="ARBA00022525"/>
    </source>
</evidence>
<proteinExistence type="inferred from homology"/>
<dbReference type="GO" id="GO:0048046">
    <property type="term" value="C:apoplast"/>
    <property type="evidence" value="ECO:0007669"/>
    <property type="project" value="UniProtKB-SubCell"/>
</dbReference>
<accession>A0AAV7EQF6</accession>
<protein>
    <recommendedName>
        <fullName evidence="10">Germin-like protein</fullName>
    </recommendedName>
</protein>
<dbReference type="SUPFAM" id="SSF51182">
    <property type="entry name" value="RmlC-like cupins"/>
    <property type="match status" value="1"/>
</dbReference>
<evidence type="ECO:0000256" key="3">
    <source>
        <dbReference type="ARBA" id="ARBA00022523"/>
    </source>
</evidence>
<dbReference type="InterPro" id="IPR011051">
    <property type="entry name" value="RmlC_Cupin_sf"/>
</dbReference>
<feature type="binding site" evidence="9">
    <location>
        <position position="181"/>
    </location>
    <ligand>
        <name>Mn(2+)</name>
        <dbReference type="ChEBI" id="CHEBI:29035"/>
    </ligand>
</feature>
<feature type="binding site" evidence="9">
    <location>
        <position position="186"/>
    </location>
    <ligand>
        <name>Mn(2+)</name>
        <dbReference type="ChEBI" id="CHEBI:29035"/>
    </ligand>
</feature>
<evidence type="ECO:0000256" key="6">
    <source>
        <dbReference type="ARBA" id="ARBA00023157"/>
    </source>
</evidence>
<dbReference type="EMBL" id="JAINDJ010000004">
    <property type="protein sequence ID" value="KAG9450824.1"/>
    <property type="molecule type" value="Genomic_DNA"/>
</dbReference>
<keyword evidence="5 8" id="KW-0479">Metal-binding</keyword>
<comment type="similarity">
    <text evidence="2 10">Belongs to the germin family.</text>
</comment>
<dbReference type="Proteomes" id="UP000825729">
    <property type="component" value="Unassembled WGS sequence"/>
</dbReference>
<name>A0AAV7EQF6_ARIFI</name>
<feature type="binding site" evidence="8">
    <location>
        <position position="186"/>
    </location>
    <ligand>
        <name>oxalate</name>
        <dbReference type="ChEBI" id="CHEBI:30623"/>
    </ligand>
</feature>
<keyword evidence="7 8" id="KW-0464">Manganese</keyword>
<gene>
    <name evidence="13" type="ORF">H6P81_010789</name>
</gene>
<sequence>MAVVSQSSIILISTADGHPLEEPTTLPNPELPHELPKPELPHELPIPELPHELPKPELPEVPKLPELPELPKPELPNLGIPQLPGFPQPTFPGIPDNTPRDIYQPLAHEGLINGAQRYLSNYPCKPSSAVTAEDFFFAGLAKESNTVAYANVATFPGLNTVGLTMNRVDFAPGGVRKPHAHPGSNEVVMVLQGKLLVGFLISSRNVSYSKVVNPGEVFVIPMGMVHFLQNVGTGKAWATTIFDGEIMYSSGTLPLSPAGYRSNPAIPRNILAMMRQLMYLEFI</sequence>
<keyword evidence="3 10" id="KW-0052">Apoplast</keyword>
<feature type="binding site" evidence="8">
    <location>
        <position position="181"/>
    </location>
    <ligand>
        <name>oxalate</name>
        <dbReference type="ChEBI" id="CHEBI:30623"/>
    </ligand>
</feature>
<evidence type="ECO:0000256" key="5">
    <source>
        <dbReference type="ARBA" id="ARBA00022723"/>
    </source>
</evidence>
<evidence type="ECO:0000313" key="14">
    <source>
        <dbReference type="Proteomes" id="UP000825729"/>
    </source>
</evidence>
<feature type="compositionally biased region" description="Basic and acidic residues" evidence="11">
    <location>
        <begin position="49"/>
        <end position="60"/>
    </location>
</feature>
<evidence type="ECO:0000256" key="11">
    <source>
        <dbReference type="SAM" id="MobiDB-lite"/>
    </source>
</evidence>
<dbReference type="InterPro" id="IPR014710">
    <property type="entry name" value="RmlC-like_jellyroll"/>
</dbReference>
<dbReference type="InterPro" id="IPR001929">
    <property type="entry name" value="Germin"/>
</dbReference>
<dbReference type="InterPro" id="IPR006045">
    <property type="entry name" value="Cupin_1"/>
</dbReference>
<evidence type="ECO:0000256" key="7">
    <source>
        <dbReference type="ARBA" id="ARBA00023211"/>
    </source>
</evidence>
<reference evidence="13 14" key="1">
    <citation type="submission" date="2021-07" db="EMBL/GenBank/DDBJ databases">
        <title>The Aristolochia fimbriata genome: insights into angiosperm evolution, floral development and chemical biosynthesis.</title>
        <authorList>
            <person name="Jiao Y."/>
        </authorList>
    </citation>
    <scope>NUCLEOTIDE SEQUENCE [LARGE SCALE GENOMIC DNA]</scope>
    <source>
        <strain evidence="13">IBCAS-2021</strain>
        <tissue evidence="13">Leaf</tissue>
    </source>
</reference>
<evidence type="ECO:0000259" key="12">
    <source>
        <dbReference type="SMART" id="SM00835"/>
    </source>
</evidence>
<comment type="caution">
    <text evidence="13">The sequence shown here is derived from an EMBL/GenBank/DDBJ whole genome shotgun (WGS) entry which is preliminary data.</text>
</comment>
<evidence type="ECO:0000256" key="1">
    <source>
        <dbReference type="ARBA" id="ARBA00004271"/>
    </source>
</evidence>